<accession>A0A5C1QGJ9</accession>
<protein>
    <submittedName>
        <fullName evidence="3">Type II toxin-antitoxin system RelE/ParE family toxin</fullName>
    </submittedName>
</protein>
<reference evidence="3 4" key="2">
    <citation type="submission" date="2019-09" db="EMBL/GenBank/DDBJ databases">
        <title>Complete Genome Sequence and Methylome Analysis of free living Spirochaetas.</title>
        <authorList>
            <person name="Leshcheva N."/>
            <person name="Mikheeva N."/>
        </authorList>
    </citation>
    <scope>NUCLEOTIDE SEQUENCE [LARGE SCALE GENOMIC DNA]</scope>
    <source>
        <strain evidence="3 4">P</strain>
    </source>
</reference>
<dbReference type="Gene3D" id="3.30.2310.20">
    <property type="entry name" value="RelE-like"/>
    <property type="match status" value="1"/>
</dbReference>
<evidence type="ECO:0000256" key="1">
    <source>
        <dbReference type="ARBA" id="ARBA00006226"/>
    </source>
</evidence>
<organism evidence="3 4">
    <name type="scientific">Thiospirochaeta perfilievii</name>
    <dbReference type="NCBI Taxonomy" id="252967"/>
    <lineage>
        <taxon>Bacteria</taxon>
        <taxon>Pseudomonadati</taxon>
        <taxon>Spirochaetota</taxon>
        <taxon>Spirochaetia</taxon>
        <taxon>Spirochaetales</taxon>
        <taxon>Spirochaetaceae</taxon>
        <taxon>Thiospirochaeta</taxon>
    </lineage>
</organism>
<sequence length="90" mass="11176">MNDFKIAETNSFVKKIKKSEYKRLYKKIETYVYPILKRNPYFGPNIKRLKGEFSEFYRYRIGDYRLFYKIEEDKILIFVVDIKHRKDAYN</sequence>
<dbReference type="EMBL" id="CP035807">
    <property type="protein sequence ID" value="QEN05352.1"/>
    <property type="molecule type" value="Genomic_DNA"/>
</dbReference>
<dbReference type="KEGG" id="sper:EW093_11735"/>
<dbReference type="OrthoDB" id="9805098at2"/>
<reference evidence="3 4" key="1">
    <citation type="submission" date="2019-02" db="EMBL/GenBank/DDBJ databases">
        <authorList>
            <person name="Fomenkov A."/>
            <person name="Dubinina G."/>
            <person name="Grabovich M."/>
            <person name="Vincze T."/>
            <person name="Roberts R.J."/>
        </authorList>
    </citation>
    <scope>NUCLEOTIDE SEQUENCE [LARGE SCALE GENOMIC DNA]</scope>
    <source>
        <strain evidence="3 4">P</strain>
    </source>
</reference>
<dbReference type="InterPro" id="IPR007712">
    <property type="entry name" value="RelE/ParE_toxin"/>
</dbReference>
<comment type="similarity">
    <text evidence="1">Belongs to the RelE toxin family.</text>
</comment>
<dbReference type="SUPFAM" id="SSF143011">
    <property type="entry name" value="RelE-like"/>
    <property type="match status" value="1"/>
</dbReference>
<dbReference type="PANTHER" id="PTHR35601:SF1">
    <property type="entry name" value="TOXIN RELE"/>
    <property type="match status" value="1"/>
</dbReference>
<evidence type="ECO:0000313" key="3">
    <source>
        <dbReference type="EMBL" id="QEN05352.1"/>
    </source>
</evidence>
<evidence type="ECO:0000313" key="4">
    <source>
        <dbReference type="Proteomes" id="UP000323824"/>
    </source>
</evidence>
<dbReference type="Proteomes" id="UP000323824">
    <property type="component" value="Chromosome"/>
</dbReference>
<dbReference type="Pfam" id="PF05016">
    <property type="entry name" value="ParE_toxin"/>
    <property type="match status" value="1"/>
</dbReference>
<dbReference type="AlphaFoldDB" id="A0A5C1QGJ9"/>
<dbReference type="NCBIfam" id="TIGR02385">
    <property type="entry name" value="RelE_StbE"/>
    <property type="match status" value="1"/>
</dbReference>
<keyword evidence="2" id="KW-1277">Toxin-antitoxin system</keyword>
<name>A0A5C1QGJ9_9SPIO</name>
<proteinExistence type="inferred from homology"/>
<gene>
    <name evidence="3" type="ORF">EW093_11735</name>
</gene>
<dbReference type="PANTHER" id="PTHR35601">
    <property type="entry name" value="TOXIN RELE"/>
    <property type="match status" value="1"/>
</dbReference>
<dbReference type="RefSeq" id="WP_149568590.1">
    <property type="nucleotide sequence ID" value="NZ_CP035807.1"/>
</dbReference>
<keyword evidence="4" id="KW-1185">Reference proteome</keyword>
<evidence type="ECO:0000256" key="2">
    <source>
        <dbReference type="ARBA" id="ARBA00022649"/>
    </source>
</evidence>
<dbReference type="InterPro" id="IPR035093">
    <property type="entry name" value="RelE/ParE_toxin_dom_sf"/>
</dbReference>